<dbReference type="FunFam" id="2.60.40.4380:FF:000002">
    <property type="entry name" value="Translational regulator CsrA"/>
    <property type="match status" value="1"/>
</dbReference>
<evidence type="ECO:0000256" key="1">
    <source>
        <dbReference type="ARBA" id="ARBA00022490"/>
    </source>
</evidence>
<dbReference type="HAMAP" id="MF_00167">
    <property type="entry name" value="CsrA"/>
    <property type="match status" value="1"/>
</dbReference>
<comment type="function">
    <text evidence="5">A translational regulator that binds mRNA to regulate translation initiation and/or mRNA stability. Usually binds in the 5'-UTR at or near the Shine-Dalgarno sequence preventing ribosome-binding, thus repressing translation. Its main target seems to be the major flagellin gene, while its function is anatagonized by FliW.</text>
</comment>
<dbReference type="GO" id="GO:0045947">
    <property type="term" value="P:negative regulation of translational initiation"/>
    <property type="evidence" value="ECO:0007669"/>
    <property type="project" value="UniProtKB-UniRule"/>
</dbReference>
<sequence>MLVLTRKINEAIKISDDIEVRIVAIDGDQVKLGITAPSDVDIYRQEIYEAIKAENSEAASISEDFIKLLKKNDKKY</sequence>
<dbReference type="EMBL" id="QPJJ01000003">
    <property type="protein sequence ID" value="RCW74724.1"/>
    <property type="molecule type" value="Genomic_DNA"/>
</dbReference>
<comment type="subcellular location">
    <subcellularLocation>
        <location evidence="5">Cytoplasm</location>
    </subcellularLocation>
</comment>
<reference evidence="6 7" key="1">
    <citation type="submission" date="2018-07" db="EMBL/GenBank/DDBJ databases">
        <title>Genomic Encyclopedia of Type Strains, Phase IV (KMG-IV): sequencing the most valuable type-strain genomes for metagenomic binning, comparative biology and taxonomic classification.</title>
        <authorList>
            <person name="Goeker M."/>
        </authorList>
    </citation>
    <scope>NUCLEOTIDE SEQUENCE [LARGE SCALE GENOMIC DNA]</scope>
    <source>
        <strain evidence="6 7">DSM 27696</strain>
    </source>
</reference>
<dbReference type="InterPro" id="IPR003751">
    <property type="entry name" value="CsrA"/>
</dbReference>
<comment type="caution">
    <text evidence="6">The sequence shown here is derived from an EMBL/GenBank/DDBJ whole genome shotgun (WGS) entry which is preliminary data.</text>
</comment>
<keyword evidence="3 5" id="KW-0810">Translation regulation</keyword>
<name>A0A368Y961_9BACI</name>
<evidence type="ECO:0000256" key="3">
    <source>
        <dbReference type="ARBA" id="ARBA00022845"/>
    </source>
</evidence>
<protein>
    <recommendedName>
        <fullName evidence="5">Translational regulator CsrA</fullName>
    </recommendedName>
</protein>
<dbReference type="GO" id="GO:0006402">
    <property type="term" value="P:mRNA catabolic process"/>
    <property type="evidence" value="ECO:0007669"/>
    <property type="project" value="InterPro"/>
</dbReference>
<keyword evidence="4 5" id="KW-0694">RNA-binding</keyword>
<dbReference type="NCBIfam" id="NF002469">
    <property type="entry name" value="PRK01712.1"/>
    <property type="match status" value="1"/>
</dbReference>
<dbReference type="RefSeq" id="WP_114351846.1">
    <property type="nucleotide sequence ID" value="NZ_QPJJ01000003.1"/>
</dbReference>
<dbReference type="GO" id="GO:0044781">
    <property type="term" value="P:bacterial-type flagellum organization"/>
    <property type="evidence" value="ECO:0007669"/>
    <property type="project" value="UniProtKB-KW"/>
</dbReference>
<comment type="similarity">
    <text evidence="5">Belongs to the CsrA/RsmA family.</text>
</comment>
<evidence type="ECO:0000256" key="5">
    <source>
        <dbReference type="HAMAP-Rule" id="MF_00167"/>
    </source>
</evidence>
<evidence type="ECO:0000313" key="7">
    <source>
        <dbReference type="Proteomes" id="UP000252585"/>
    </source>
</evidence>
<keyword evidence="7" id="KW-1185">Reference proteome</keyword>
<dbReference type="PANTHER" id="PTHR34984:SF1">
    <property type="entry name" value="CARBON STORAGE REGULATOR"/>
    <property type="match status" value="1"/>
</dbReference>
<dbReference type="Proteomes" id="UP000252585">
    <property type="component" value="Unassembled WGS sequence"/>
</dbReference>
<dbReference type="SUPFAM" id="SSF117130">
    <property type="entry name" value="CsrA-like"/>
    <property type="match status" value="1"/>
</dbReference>
<dbReference type="Pfam" id="PF02599">
    <property type="entry name" value="CsrA"/>
    <property type="match status" value="1"/>
</dbReference>
<dbReference type="Gene3D" id="2.60.40.4380">
    <property type="entry name" value="Translational regulator CsrA"/>
    <property type="match status" value="1"/>
</dbReference>
<organism evidence="6 7">
    <name type="scientific">Saliterribacillus persicus</name>
    <dbReference type="NCBI Taxonomy" id="930114"/>
    <lineage>
        <taxon>Bacteria</taxon>
        <taxon>Bacillati</taxon>
        <taxon>Bacillota</taxon>
        <taxon>Bacilli</taxon>
        <taxon>Bacillales</taxon>
        <taxon>Bacillaceae</taxon>
        <taxon>Saliterribacillus</taxon>
    </lineage>
</organism>
<evidence type="ECO:0000313" key="6">
    <source>
        <dbReference type="EMBL" id="RCW74724.1"/>
    </source>
</evidence>
<keyword evidence="2 5" id="KW-0678">Repressor</keyword>
<accession>A0A368Y961</accession>
<keyword evidence="5" id="KW-1005">Bacterial flagellum biogenesis</keyword>
<dbReference type="GO" id="GO:0006109">
    <property type="term" value="P:regulation of carbohydrate metabolic process"/>
    <property type="evidence" value="ECO:0007669"/>
    <property type="project" value="InterPro"/>
</dbReference>
<dbReference type="PANTHER" id="PTHR34984">
    <property type="entry name" value="CARBON STORAGE REGULATOR"/>
    <property type="match status" value="1"/>
</dbReference>
<dbReference type="InterPro" id="IPR036107">
    <property type="entry name" value="CsrA_sf"/>
</dbReference>
<dbReference type="GO" id="GO:0048027">
    <property type="term" value="F:mRNA 5'-UTR binding"/>
    <property type="evidence" value="ECO:0007669"/>
    <property type="project" value="UniProtKB-UniRule"/>
</dbReference>
<dbReference type="OrthoDB" id="9809061at2"/>
<dbReference type="AlphaFoldDB" id="A0A368Y961"/>
<dbReference type="NCBIfam" id="TIGR00202">
    <property type="entry name" value="csrA"/>
    <property type="match status" value="1"/>
</dbReference>
<keyword evidence="1 5" id="KW-0963">Cytoplasm</keyword>
<dbReference type="GO" id="GO:1902208">
    <property type="term" value="P:regulation of bacterial-type flagellum assembly"/>
    <property type="evidence" value="ECO:0007669"/>
    <property type="project" value="UniProtKB-UniRule"/>
</dbReference>
<dbReference type="GO" id="GO:0005829">
    <property type="term" value="C:cytosol"/>
    <property type="evidence" value="ECO:0007669"/>
    <property type="project" value="TreeGrafter"/>
</dbReference>
<gene>
    <name evidence="5" type="primary">csrA</name>
    <name evidence="6" type="ORF">DFR57_10320</name>
</gene>
<evidence type="ECO:0000256" key="4">
    <source>
        <dbReference type="ARBA" id="ARBA00022884"/>
    </source>
</evidence>
<comment type="subunit">
    <text evidence="5">Homodimer; the beta-strands of each monomer intercalate to form a hydrophobic core, while the alpha-helices form wings that extend away from the core.</text>
</comment>
<proteinExistence type="inferred from homology"/>
<evidence type="ECO:0000256" key="2">
    <source>
        <dbReference type="ARBA" id="ARBA00022491"/>
    </source>
</evidence>